<dbReference type="GO" id="GO:0005886">
    <property type="term" value="C:plasma membrane"/>
    <property type="evidence" value="ECO:0007669"/>
    <property type="project" value="UniProtKB-SubCell"/>
</dbReference>
<dbReference type="InterPro" id="IPR011701">
    <property type="entry name" value="MFS"/>
</dbReference>
<dbReference type="PROSITE" id="PS50850">
    <property type="entry name" value="MFS"/>
    <property type="match status" value="1"/>
</dbReference>
<evidence type="ECO:0000256" key="4">
    <source>
        <dbReference type="ARBA" id="ARBA00023136"/>
    </source>
</evidence>
<comment type="subcellular location">
    <subcellularLocation>
        <location evidence="1">Cell membrane</location>
        <topology evidence="1">Multi-pass membrane protein</topology>
    </subcellularLocation>
</comment>
<feature type="transmembrane region" description="Helical" evidence="5">
    <location>
        <begin position="323"/>
        <end position="341"/>
    </location>
</feature>
<evidence type="ECO:0000259" key="6">
    <source>
        <dbReference type="PROSITE" id="PS50850"/>
    </source>
</evidence>
<evidence type="ECO:0000256" key="5">
    <source>
        <dbReference type="SAM" id="Phobius"/>
    </source>
</evidence>
<dbReference type="SUPFAM" id="SSF103473">
    <property type="entry name" value="MFS general substrate transporter"/>
    <property type="match status" value="1"/>
</dbReference>
<feature type="transmembrane region" description="Helical" evidence="5">
    <location>
        <begin position="246"/>
        <end position="265"/>
    </location>
</feature>
<dbReference type="InterPro" id="IPR020846">
    <property type="entry name" value="MFS_dom"/>
</dbReference>
<feature type="transmembrane region" description="Helical" evidence="5">
    <location>
        <begin position="12"/>
        <end position="33"/>
    </location>
</feature>
<dbReference type="Gene3D" id="1.20.1250.20">
    <property type="entry name" value="MFS general substrate transporter like domains"/>
    <property type="match status" value="2"/>
</dbReference>
<keyword evidence="2 5" id="KW-0812">Transmembrane</keyword>
<dbReference type="KEGG" id="rama:IDM48_00430"/>
<feature type="transmembrane region" description="Helical" evidence="5">
    <location>
        <begin position="297"/>
        <end position="316"/>
    </location>
</feature>
<dbReference type="InterPro" id="IPR036259">
    <property type="entry name" value="MFS_trans_sf"/>
</dbReference>
<evidence type="ECO:0000256" key="1">
    <source>
        <dbReference type="ARBA" id="ARBA00004651"/>
    </source>
</evidence>
<dbReference type="RefSeq" id="WP_068167794.1">
    <property type="nucleotide sequence ID" value="NZ_CP061538.1"/>
</dbReference>
<dbReference type="Pfam" id="PF07690">
    <property type="entry name" value="MFS_1"/>
    <property type="match status" value="1"/>
</dbReference>
<dbReference type="PANTHER" id="PTHR23537">
    <property type="match status" value="1"/>
</dbReference>
<dbReference type="AlphaFoldDB" id="A0A7H2BJW9"/>
<evidence type="ECO:0000313" key="7">
    <source>
        <dbReference type="EMBL" id="QNV39965.1"/>
    </source>
</evidence>
<feature type="transmembrane region" description="Helical" evidence="5">
    <location>
        <begin position="104"/>
        <end position="127"/>
    </location>
</feature>
<feature type="transmembrane region" description="Helical" evidence="5">
    <location>
        <begin position="139"/>
        <end position="160"/>
    </location>
</feature>
<proteinExistence type="predicted"/>
<dbReference type="InterPro" id="IPR010645">
    <property type="entry name" value="MFS_4"/>
</dbReference>
<feature type="transmembrane region" description="Helical" evidence="5">
    <location>
        <begin position="361"/>
        <end position="379"/>
    </location>
</feature>
<dbReference type="PANTHER" id="PTHR23537:SF1">
    <property type="entry name" value="SUGAR TRANSPORTER"/>
    <property type="match status" value="1"/>
</dbReference>
<evidence type="ECO:0000313" key="8">
    <source>
        <dbReference type="Proteomes" id="UP000516421"/>
    </source>
</evidence>
<evidence type="ECO:0000256" key="2">
    <source>
        <dbReference type="ARBA" id="ARBA00022692"/>
    </source>
</evidence>
<feature type="transmembrane region" description="Helical" evidence="5">
    <location>
        <begin position="45"/>
        <end position="68"/>
    </location>
</feature>
<keyword evidence="4 5" id="KW-0472">Membrane</keyword>
<feature type="transmembrane region" description="Helical" evidence="5">
    <location>
        <begin position="166"/>
        <end position="185"/>
    </location>
</feature>
<feature type="domain" description="Major facilitator superfamily (MFS) profile" evidence="6">
    <location>
        <begin position="15"/>
        <end position="384"/>
    </location>
</feature>
<reference evidence="7 8" key="1">
    <citation type="submission" date="2020-09" db="EMBL/GenBank/DDBJ databases">
        <title>Investigation of environmental microbe.</title>
        <authorList>
            <person name="Ou Y."/>
            <person name="Kang Q."/>
        </authorList>
    </citation>
    <scope>NUCLEOTIDE SEQUENCE [LARGE SCALE GENOMIC DNA]</scope>
    <source>
        <strain evidence="7 8">KJZ-9</strain>
    </source>
</reference>
<accession>A0A7H2BJW9</accession>
<keyword evidence="3 5" id="KW-1133">Transmembrane helix</keyword>
<dbReference type="GO" id="GO:0022857">
    <property type="term" value="F:transmembrane transporter activity"/>
    <property type="evidence" value="ECO:0007669"/>
    <property type="project" value="InterPro"/>
</dbReference>
<evidence type="ECO:0000256" key="3">
    <source>
        <dbReference type="ARBA" id="ARBA00022989"/>
    </source>
</evidence>
<dbReference type="EMBL" id="CP061538">
    <property type="protein sequence ID" value="QNV39965.1"/>
    <property type="molecule type" value="Genomic_DNA"/>
</dbReference>
<feature type="transmembrane region" description="Helical" evidence="5">
    <location>
        <begin position="80"/>
        <end position="98"/>
    </location>
</feature>
<organism evidence="7 8">
    <name type="scientific">Rothia amarae</name>
    <dbReference type="NCBI Taxonomy" id="169480"/>
    <lineage>
        <taxon>Bacteria</taxon>
        <taxon>Bacillati</taxon>
        <taxon>Actinomycetota</taxon>
        <taxon>Actinomycetes</taxon>
        <taxon>Micrococcales</taxon>
        <taxon>Micrococcaceae</taxon>
        <taxon>Rothia</taxon>
    </lineage>
</organism>
<gene>
    <name evidence="7" type="ORF">IDM48_00430</name>
</gene>
<protein>
    <submittedName>
        <fullName evidence="7">MFS transporter</fullName>
    </submittedName>
</protein>
<feature type="transmembrane region" description="Helical" evidence="5">
    <location>
        <begin position="205"/>
        <end position="226"/>
    </location>
</feature>
<keyword evidence="8" id="KW-1185">Reference proteome</keyword>
<dbReference type="Proteomes" id="UP000516421">
    <property type="component" value="Chromosome"/>
</dbReference>
<sequence>MRDTEQMPSDQRRLVVAGASVVAVSYGMARFALGLSTPRIVEDQVATSAEIGLASSLSFLTYVLACFVSSRLLNSGRWKTSVLLVLLTATVGTLMVAMSSSAPLFMSGIGVAGAAAGFSSGAIAYRLAQEISPAQEARAQSIANAGTGIGVAISTGILLAVSSWRLVFVVAAVLACVVCLWFLRLKTSSPATAAGGSSDEARGEWRALLFPILLTILMGAGSSVYWTYGRALAEEQGGLSDFQSLLFWGAIGVAGIGGALAGDVASRMGLKLSWTLCSVILGLSILCLPLCSNVVFAVLSGALFGAFYTVVTGLTIELGRQSWPRAVGAATGILFATIAVGQTAGSMLNGLALTNLSMERLFTLGGVATLVAGALIWGMKKKTDPSPSSVG</sequence>
<name>A0A7H2BJW9_9MICC</name>